<evidence type="ECO:0000313" key="2">
    <source>
        <dbReference type="Proteomes" id="UP000186684"/>
    </source>
</evidence>
<dbReference type="AlphaFoldDB" id="A0A1N7JRY5"/>
<dbReference type="InterPro" id="IPR038765">
    <property type="entry name" value="Papain-like_cys_pep_sf"/>
</dbReference>
<reference evidence="2" key="1">
    <citation type="submission" date="2017-01" db="EMBL/GenBank/DDBJ databases">
        <authorList>
            <person name="Varghese N."/>
            <person name="Submissions S."/>
        </authorList>
    </citation>
    <scope>NUCLEOTIDE SEQUENCE [LARGE SCALE GENOMIC DNA]</scope>
    <source>
        <strain evidence="2">DSM 29430</strain>
    </source>
</reference>
<gene>
    <name evidence="1" type="ORF">SAMN05421759_101183</name>
</gene>
<dbReference type="STRING" id="633194.SAMN05421759_101183"/>
<accession>A0A1N7JRY5</accession>
<keyword evidence="2" id="KW-1185">Reference proteome</keyword>
<proteinExistence type="predicted"/>
<protein>
    <submittedName>
        <fullName evidence="1">Permuted papain-like amidase enzyme, YaeF/YiiX, C92 family</fullName>
    </submittedName>
</protein>
<sequence length="257" mass="29040">MDKFLSSIGARMARWLAERRRDTDWSVPSDFDRLRRTLRPGDVLLVEGQAHVSVAIKYLTQSTWSHAALYTGPIPGRTEPDGTPHELVEAVVEAGCISVPLSKYADYHTRICRPVGLSRRDRQRVVDFMIGKIGLSYDLRNIFDLLRYFIPTPPFPVPWRRRMLSLGSGDPTRAICSSLIAQAFQSVQYPILPRIETLAGTHAAREILHIRHHSLFAPRDFDISPFFEIVKPHLAQGFDPGLVEWATTPAEGAARMQ</sequence>
<dbReference type="SUPFAM" id="SSF54001">
    <property type="entry name" value="Cysteine proteinases"/>
    <property type="match status" value="1"/>
</dbReference>
<dbReference type="Gene3D" id="3.90.1720.10">
    <property type="entry name" value="endopeptidase domain like (from Nostoc punctiforme)"/>
    <property type="match status" value="1"/>
</dbReference>
<dbReference type="OrthoDB" id="1550427at2"/>
<dbReference type="RefSeq" id="WP_076444077.1">
    <property type="nucleotide sequence ID" value="NZ_FTOQ01000001.1"/>
</dbReference>
<name>A0A1N7JRY5_9RHOB</name>
<dbReference type="Proteomes" id="UP000186684">
    <property type="component" value="Unassembled WGS sequence"/>
</dbReference>
<organism evidence="1 2">
    <name type="scientific">Roseivivax lentus</name>
    <dbReference type="NCBI Taxonomy" id="633194"/>
    <lineage>
        <taxon>Bacteria</taxon>
        <taxon>Pseudomonadati</taxon>
        <taxon>Pseudomonadota</taxon>
        <taxon>Alphaproteobacteria</taxon>
        <taxon>Rhodobacterales</taxon>
        <taxon>Roseobacteraceae</taxon>
        <taxon>Roseivivax</taxon>
    </lineage>
</organism>
<dbReference type="EMBL" id="FTOQ01000001">
    <property type="protein sequence ID" value="SIS52067.1"/>
    <property type="molecule type" value="Genomic_DNA"/>
</dbReference>
<evidence type="ECO:0000313" key="1">
    <source>
        <dbReference type="EMBL" id="SIS52067.1"/>
    </source>
</evidence>